<gene>
    <name evidence="2" type="ORF">GWK47_052477</name>
</gene>
<evidence type="ECO:0000313" key="3">
    <source>
        <dbReference type="Proteomes" id="UP000770661"/>
    </source>
</evidence>
<keyword evidence="3" id="KW-1185">Reference proteome</keyword>
<organism evidence="2 3">
    <name type="scientific">Chionoecetes opilio</name>
    <name type="common">Atlantic snow crab</name>
    <name type="synonym">Cancer opilio</name>
    <dbReference type="NCBI Taxonomy" id="41210"/>
    <lineage>
        <taxon>Eukaryota</taxon>
        <taxon>Metazoa</taxon>
        <taxon>Ecdysozoa</taxon>
        <taxon>Arthropoda</taxon>
        <taxon>Crustacea</taxon>
        <taxon>Multicrustacea</taxon>
        <taxon>Malacostraca</taxon>
        <taxon>Eumalacostraca</taxon>
        <taxon>Eucarida</taxon>
        <taxon>Decapoda</taxon>
        <taxon>Pleocyemata</taxon>
        <taxon>Brachyura</taxon>
        <taxon>Eubrachyura</taxon>
        <taxon>Majoidea</taxon>
        <taxon>Majidae</taxon>
        <taxon>Chionoecetes</taxon>
    </lineage>
</organism>
<evidence type="ECO:0000313" key="2">
    <source>
        <dbReference type="EMBL" id="KAG0718412.1"/>
    </source>
</evidence>
<feature type="region of interest" description="Disordered" evidence="1">
    <location>
        <begin position="1"/>
        <end position="25"/>
    </location>
</feature>
<accession>A0A8J5CSQ9</accession>
<proteinExistence type="predicted"/>
<reference evidence="2" key="1">
    <citation type="submission" date="2020-07" db="EMBL/GenBank/DDBJ databases">
        <title>The High-quality genome of the commercially important snow crab, Chionoecetes opilio.</title>
        <authorList>
            <person name="Jeong J.-H."/>
            <person name="Ryu S."/>
        </authorList>
    </citation>
    <scope>NUCLEOTIDE SEQUENCE</scope>
    <source>
        <strain evidence="2">MADBK_172401_WGS</strain>
        <tissue evidence="2">Digestive gland</tissue>
    </source>
</reference>
<dbReference type="AlphaFoldDB" id="A0A8J5CSQ9"/>
<evidence type="ECO:0000256" key="1">
    <source>
        <dbReference type="SAM" id="MobiDB-lite"/>
    </source>
</evidence>
<sequence length="197" mass="21253">MDGPPLETREARAHGCPTAAPIPLTGRTRRGVGDGITYSGGLPCCVGVGGVGLVDPSAHPSYTGVLGMDIGEVWPVFEEPPVPWSTKFAGREPPKPPEKIVDCGTRRYLMRGLHGRQTPHVPSLAIRRTASPSSSQGKDDAEFLLGVPASSIRLAETWIAVVLKGWTKRRRQGQDHRFCFDTTGFGNTAWCKVLHSD</sequence>
<comment type="caution">
    <text evidence="2">The sequence shown here is derived from an EMBL/GenBank/DDBJ whole genome shotgun (WGS) entry which is preliminary data.</text>
</comment>
<name>A0A8J5CSQ9_CHIOP</name>
<dbReference type="EMBL" id="JACEEZ010016123">
    <property type="protein sequence ID" value="KAG0718412.1"/>
    <property type="molecule type" value="Genomic_DNA"/>
</dbReference>
<dbReference type="Proteomes" id="UP000770661">
    <property type="component" value="Unassembled WGS sequence"/>
</dbReference>
<protein>
    <submittedName>
        <fullName evidence="2">Uncharacterized protein</fullName>
    </submittedName>
</protein>